<keyword evidence="1" id="KW-1133">Transmembrane helix</keyword>
<reference evidence="3" key="1">
    <citation type="journal article" date="2019" name="Int. J. Syst. Evol. Microbiol.">
        <title>The Global Catalogue of Microorganisms (GCM) 10K type strain sequencing project: providing services to taxonomists for standard genome sequencing and annotation.</title>
        <authorList>
            <consortium name="The Broad Institute Genomics Platform"/>
            <consortium name="The Broad Institute Genome Sequencing Center for Infectious Disease"/>
            <person name="Wu L."/>
            <person name="Ma J."/>
        </authorList>
    </citation>
    <scope>NUCLEOTIDE SEQUENCE [LARGE SCALE GENOMIC DNA]</scope>
    <source>
        <strain evidence="3">JCM 16578</strain>
    </source>
</reference>
<keyword evidence="3" id="KW-1185">Reference proteome</keyword>
<protein>
    <submittedName>
        <fullName evidence="2">Uncharacterized protein</fullName>
    </submittedName>
</protein>
<feature type="transmembrane region" description="Helical" evidence="1">
    <location>
        <begin position="385"/>
        <end position="410"/>
    </location>
</feature>
<proteinExistence type="predicted"/>
<sequence length="411" mass="44143">MDLRTARVHEGRPAVPGRGIRSPLAVSALLMTGRTAFTLPASVDEGAAMAREPSAEELLQAVGEHVARHGISVLLTSPGAAHLSWQSLLDCRIVRSVEERSEREMRTTGRRRDIADRPAYTDLASHPVETPADPVTPLRLELVREGSLGEVSCEGCEGGRRTCGRCTGNGRLACEKFVSCDGCGGGIDACWECDGTGRPRRRGNLTGSRPVDGPQRARCSRCHRPDAACPKCLGKGRVDCPACRASGFVECSACRGEGRVKHTECAGTGLFTTWTGAVISRTADQRKVEEAAPLHIRSATDGAGAWRRSVLTGVTDKLPDDLEPVHRTLIEGHLALAKNEVGRRVTIRYLPLARVTVHADPDRVYFAFPSSTGIKVVERPSKQRVVRFSAIASTAVAVAVLLLLLVVVVLN</sequence>
<keyword evidence="1" id="KW-0472">Membrane</keyword>
<evidence type="ECO:0000256" key="1">
    <source>
        <dbReference type="SAM" id="Phobius"/>
    </source>
</evidence>
<evidence type="ECO:0000313" key="3">
    <source>
        <dbReference type="Proteomes" id="UP001501563"/>
    </source>
</evidence>
<dbReference type="EMBL" id="BAAAZA010000008">
    <property type="protein sequence ID" value="GAA3865995.1"/>
    <property type="molecule type" value="Genomic_DNA"/>
</dbReference>
<organism evidence="2 3">
    <name type="scientific">Streptomyces lannensis</name>
    <dbReference type="NCBI Taxonomy" id="766498"/>
    <lineage>
        <taxon>Bacteria</taxon>
        <taxon>Bacillati</taxon>
        <taxon>Actinomycetota</taxon>
        <taxon>Actinomycetes</taxon>
        <taxon>Kitasatosporales</taxon>
        <taxon>Streptomycetaceae</taxon>
        <taxon>Streptomyces</taxon>
    </lineage>
</organism>
<keyword evidence="1" id="KW-0812">Transmembrane</keyword>
<accession>A0ABP7K4X3</accession>
<gene>
    <name evidence="2" type="ORF">GCM10022207_32990</name>
</gene>
<evidence type="ECO:0000313" key="2">
    <source>
        <dbReference type="EMBL" id="GAA3865995.1"/>
    </source>
</evidence>
<dbReference type="Proteomes" id="UP001501563">
    <property type="component" value="Unassembled WGS sequence"/>
</dbReference>
<name>A0ABP7K4X3_9ACTN</name>
<comment type="caution">
    <text evidence="2">The sequence shown here is derived from an EMBL/GenBank/DDBJ whole genome shotgun (WGS) entry which is preliminary data.</text>
</comment>